<reference evidence="3" key="1">
    <citation type="journal article" date="2019" name="bioRxiv">
        <title>Genomics, evolutionary history and diagnostics of the Alternaria alternata species group including apple and Asian pear pathotypes.</title>
        <authorList>
            <person name="Armitage A.D."/>
            <person name="Cockerton H.M."/>
            <person name="Sreenivasaprasad S."/>
            <person name="Woodhall J.W."/>
            <person name="Lane C.R."/>
            <person name="Harrison R.J."/>
            <person name="Clarkson J.P."/>
        </authorList>
    </citation>
    <scope>NUCLEOTIDE SEQUENCE [LARGE SCALE GENOMIC DNA]</scope>
    <source>
        <strain evidence="3">FERA 1177</strain>
    </source>
</reference>
<proteinExistence type="predicted"/>
<organism evidence="2 3">
    <name type="scientific">Alternaria alternata</name>
    <name type="common">Alternaria rot fungus</name>
    <name type="synonym">Torula alternata</name>
    <dbReference type="NCBI Taxonomy" id="5599"/>
    <lineage>
        <taxon>Eukaryota</taxon>
        <taxon>Fungi</taxon>
        <taxon>Dikarya</taxon>
        <taxon>Ascomycota</taxon>
        <taxon>Pezizomycotina</taxon>
        <taxon>Dothideomycetes</taxon>
        <taxon>Pleosporomycetidae</taxon>
        <taxon>Pleosporales</taxon>
        <taxon>Pleosporineae</taxon>
        <taxon>Pleosporaceae</taxon>
        <taxon>Alternaria</taxon>
        <taxon>Alternaria sect. Alternaria</taxon>
        <taxon>Alternaria alternata complex</taxon>
    </lineage>
</organism>
<evidence type="ECO:0000313" key="3">
    <source>
        <dbReference type="Proteomes" id="UP000291422"/>
    </source>
</evidence>
<dbReference type="VEuPathDB" id="FungiDB:CC77DRAFT_1082713"/>
<dbReference type="Proteomes" id="UP000291422">
    <property type="component" value="Unassembled WGS sequence"/>
</dbReference>
<name>A0A4Q4NAI0_ALTAL</name>
<feature type="region of interest" description="Disordered" evidence="1">
    <location>
        <begin position="192"/>
        <end position="225"/>
    </location>
</feature>
<comment type="caution">
    <text evidence="2">The sequence shown here is derived from an EMBL/GenBank/DDBJ whole genome shotgun (WGS) entry which is preliminary data.</text>
</comment>
<evidence type="ECO:0000256" key="1">
    <source>
        <dbReference type="SAM" id="MobiDB-lite"/>
    </source>
</evidence>
<accession>A0A4Q4NAI0</accession>
<gene>
    <name evidence="2" type="ORF">AA0117_g8131</name>
</gene>
<sequence length="410" mass="45922">MQAHEEALALLTSAPQKTSNASMENLLSIYGAQEGCNLLRESVDTIQRKTILEELSEILHLRGRLQQMGATFSDKGEMLTYGNPSSPKEFEAMIRLGPLYDDQWKSFFIETYEPSDSGGKNAQLWDGLRTLKKLLQNEGVVFGRQHQRYSFGNSSTRLRRLCCAYDELRNEWLVMLRTSLPARNDAQVSTLLGEESWNESDSESSDNDNNQRLNGTAILDTEAPRDVTSRRVIGHHCRSSVPHNIGWRFSDDSIQSSRKNAAWRSSDDLSLVPEWSDVEQANAQSPQDASCVPIFRNGSPKRVNTSHGDVRPVTAPSSFPTNSMLHGASPLQVSHTDSHLTQSRAIPPLKNVNAQNRSLPGDIVSNAVGDKVISGDVVKSIPVQEAAKEDRKHKTWSRVRRWFRNPLSRK</sequence>
<evidence type="ECO:0000313" key="2">
    <source>
        <dbReference type="EMBL" id="RYN73007.1"/>
    </source>
</evidence>
<feature type="compositionally biased region" description="Acidic residues" evidence="1">
    <location>
        <begin position="196"/>
        <end position="206"/>
    </location>
</feature>
<protein>
    <submittedName>
        <fullName evidence="2">Uncharacterized protein</fullName>
    </submittedName>
</protein>
<dbReference type="EMBL" id="PDXD01000023">
    <property type="protein sequence ID" value="RYN73007.1"/>
    <property type="molecule type" value="Genomic_DNA"/>
</dbReference>
<dbReference type="AlphaFoldDB" id="A0A4Q4NAI0"/>